<evidence type="ECO:0000313" key="1">
    <source>
        <dbReference type="EMBL" id="KAH6586871.1"/>
    </source>
</evidence>
<name>A0ABQ8EUN8_9FUNG</name>
<reference evidence="1 2" key="1">
    <citation type="submission" date="2021-02" db="EMBL/GenBank/DDBJ databases">
        <title>Variation within the Batrachochytrium salamandrivorans European outbreak.</title>
        <authorList>
            <person name="Kelly M."/>
            <person name="Pasmans F."/>
            <person name="Shea T.P."/>
            <person name="Munoz J.F."/>
            <person name="Carranza S."/>
            <person name="Cuomo C.A."/>
            <person name="Martel A."/>
        </authorList>
    </citation>
    <scope>NUCLEOTIDE SEQUENCE [LARGE SCALE GENOMIC DNA]</scope>
    <source>
        <strain evidence="1 2">AMFP18/2</strain>
    </source>
</reference>
<dbReference type="Proteomes" id="UP001648503">
    <property type="component" value="Unassembled WGS sequence"/>
</dbReference>
<accession>A0ABQ8EUN8</accession>
<sequence length="147" mass="16104">MADVEQGLIPDVGQKGVARKVASVESRKITVMLAVSQRLVHAIYTTLAIHMKYHLMAAVDYMLMPDVDQKDVARTMVTVGLRKSTVTLAVSQHLVSVYPTRISLDIRLAGNISGDSMRSATDGTVEHESMGTRHDNRALVARLADFL</sequence>
<keyword evidence="2" id="KW-1185">Reference proteome</keyword>
<evidence type="ECO:0000313" key="2">
    <source>
        <dbReference type="Proteomes" id="UP001648503"/>
    </source>
</evidence>
<comment type="caution">
    <text evidence="1">The sequence shown here is derived from an EMBL/GenBank/DDBJ whole genome shotgun (WGS) entry which is preliminary data.</text>
</comment>
<organism evidence="1 2">
    <name type="scientific">Batrachochytrium salamandrivorans</name>
    <dbReference type="NCBI Taxonomy" id="1357716"/>
    <lineage>
        <taxon>Eukaryota</taxon>
        <taxon>Fungi</taxon>
        <taxon>Fungi incertae sedis</taxon>
        <taxon>Chytridiomycota</taxon>
        <taxon>Chytridiomycota incertae sedis</taxon>
        <taxon>Chytridiomycetes</taxon>
        <taxon>Rhizophydiales</taxon>
        <taxon>Rhizophydiales incertae sedis</taxon>
        <taxon>Batrachochytrium</taxon>
    </lineage>
</organism>
<protein>
    <submittedName>
        <fullName evidence="1">Uncharacterized protein</fullName>
    </submittedName>
</protein>
<proteinExistence type="predicted"/>
<dbReference type="EMBL" id="JAFCIX010000570">
    <property type="protein sequence ID" value="KAH6586871.1"/>
    <property type="molecule type" value="Genomic_DNA"/>
</dbReference>
<gene>
    <name evidence="1" type="ORF">BASA50_000235</name>
</gene>